<dbReference type="InterPro" id="IPR013783">
    <property type="entry name" value="Ig-like_fold"/>
</dbReference>
<dbReference type="CDD" id="cd04983">
    <property type="entry name" value="IgV_TCR_alpha"/>
    <property type="match status" value="1"/>
</dbReference>
<evidence type="ECO:0000256" key="5">
    <source>
        <dbReference type="ARBA" id="ARBA00023319"/>
    </source>
</evidence>
<dbReference type="InterPro" id="IPR013106">
    <property type="entry name" value="Ig_V-set"/>
</dbReference>
<dbReference type="InterPro" id="IPR051006">
    <property type="entry name" value="TCR_variable_domain"/>
</dbReference>
<keyword evidence="5" id="KW-0393">Immunoglobulin domain</keyword>
<proteinExistence type="predicted"/>
<accession>A0A8C4M354</accession>
<evidence type="ECO:0000256" key="4">
    <source>
        <dbReference type="ARBA" id="ARBA00023170"/>
    </source>
</evidence>
<protein>
    <submittedName>
        <fullName evidence="9">T cell receptor alpha variable 5</fullName>
    </submittedName>
</protein>
<dbReference type="PANTHER" id="PTHR19343:SF14">
    <property type="entry name" value="IG-LIKE DOMAIN-CONTAINING PROTEIN-RELATED"/>
    <property type="match status" value="1"/>
</dbReference>
<feature type="domain" description="Ig-like" evidence="8">
    <location>
        <begin position="4"/>
        <end position="117"/>
    </location>
</feature>
<dbReference type="Gene3D" id="2.60.40.10">
    <property type="entry name" value="Immunoglobulins"/>
    <property type="match status" value="1"/>
</dbReference>
<dbReference type="GO" id="GO:0002250">
    <property type="term" value="P:adaptive immune response"/>
    <property type="evidence" value="ECO:0007669"/>
    <property type="project" value="UniProtKB-KW"/>
</dbReference>
<dbReference type="AlphaFoldDB" id="A0A8C4M354"/>
<dbReference type="OMA" id="AVIKCTY"/>
<dbReference type="InterPro" id="IPR007110">
    <property type="entry name" value="Ig-like_dom"/>
</dbReference>
<evidence type="ECO:0000256" key="6">
    <source>
        <dbReference type="ARBA" id="ARBA00043266"/>
    </source>
</evidence>
<evidence type="ECO:0000256" key="7">
    <source>
        <dbReference type="SAM" id="MobiDB-lite"/>
    </source>
</evidence>
<dbReference type="Pfam" id="PF07686">
    <property type="entry name" value="V-set"/>
    <property type="match status" value="1"/>
</dbReference>
<keyword evidence="1" id="KW-0732">Signal</keyword>
<feature type="region of interest" description="Disordered" evidence="7">
    <location>
        <begin position="1"/>
        <end position="26"/>
    </location>
</feature>
<dbReference type="SMART" id="SM00406">
    <property type="entry name" value="IGv"/>
    <property type="match status" value="1"/>
</dbReference>
<dbReference type="PROSITE" id="PS50835">
    <property type="entry name" value="IG_LIKE"/>
    <property type="match status" value="1"/>
</dbReference>
<evidence type="ECO:0000256" key="3">
    <source>
        <dbReference type="ARBA" id="ARBA00023130"/>
    </source>
</evidence>
<gene>
    <name evidence="9" type="primary">TRAV5</name>
</gene>
<keyword evidence="2" id="KW-0391">Immunity</keyword>
<sequence length="127" mass="14065">MKSPQNELTWVSQGENVDQHPPSLSVQEEKSCVINCTYSDSYSTYFSWYKQEPGKGPQLIIDILSNVDKKENPRLTVLLNEKAKYLSLHIAATQPGDSDSAVYFCALSEPTVRDVLEGGVQKPQGSA</sequence>
<dbReference type="GO" id="GO:0042605">
    <property type="term" value="F:peptide antigen binding"/>
    <property type="evidence" value="ECO:0007669"/>
    <property type="project" value="TreeGrafter"/>
</dbReference>
<evidence type="ECO:0000313" key="9">
    <source>
        <dbReference type="Ensembl" id="ENSEASP00005016721.1"/>
    </source>
</evidence>
<keyword evidence="6" id="KW-1279">T cell receptor</keyword>
<dbReference type="PANTHER" id="PTHR19343">
    <property type="entry name" value="T CELL RECEPTOR ALPHA VARIABLE 1-2"/>
    <property type="match status" value="1"/>
</dbReference>
<dbReference type="SUPFAM" id="SSF48726">
    <property type="entry name" value="Immunoglobulin"/>
    <property type="match status" value="1"/>
</dbReference>
<dbReference type="InterPro" id="IPR036179">
    <property type="entry name" value="Ig-like_dom_sf"/>
</dbReference>
<evidence type="ECO:0000256" key="1">
    <source>
        <dbReference type="ARBA" id="ARBA00022729"/>
    </source>
</evidence>
<evidence type="ECO:0000259" key="8">
    <source>
        <dbReference type="PROSITE" id="PS50835"/>
    </source>
</evidence>
<keyword evidence="4" id="KW-0675">Receptor</keyword>
<evidence type="ECO:0000256" key="2">
    <source>
        <dbReference type="ARBA" id="ARBA00022859"/>
    </source>
</evidence>
<dbReference type="GO" id="GO:0042101">
    <property type="term" value="C:T cell receptor complex"/>
    <property type="evidence" value="ECO:0007669"/>
    <property type="project" value="UniProtKB-KW"/>
</dbReference>
<keyword evidence="3" id="KW-1064">Adaptive immunity</keyword>
<name>A0A8C4M354_EQUAS</name>
<dbReference type="Ensembl" id="ENSEAST00005018173.1">
    <property type="protein sequence ID" value="ENSEASP00005016721.1"/>
    <property type="gene ID" value="ENSEASG00005011579.1"/>
</dbReference>
<reference evidence="9" key="1">
    <citation type="submission" date="2023-03" db="UniProtKB">
        <authorList>
            <consortium name="Ensembl"/>
        </authorList>
    </citation>
    <scope>IDENTIFICATION</scope>
</reference>
<organism evidence="9">
    <name type="scientific">Equus asinus asinus</name>
    <dbReference type="NCBI Taxonomy" id="83772"/>
    <lineage>
        <taxon>Eukaryota</taxon>
        <taxon>Metazoa</taxon>
        <taxon>Chordata</taxon>
        <taxon>Craniata</taxon>
        <taxon>Vertebrata</taxon>
        <taxon>Euteleostomi</taxon>
        <taxon>Mammalia</taxon>
        <taxon>Eutheria</taxon>
        <taxon>Laurasiatheria</taxon>
        <taxon>Perissodactyla</taxon>
        <taxon>Equidae</taxon>
        <taxon>Equus</taxon>
    </lineage>
</organism>